<gene>
    <name evidence="8" type="ORF">AS203_04695</name>
</gene>
<accession>A0A0S2KKF6</accession>
<dbReference type="GO" id="GO:0006508">
    <property type="term" value="P:proteolysis"/>
    <property type="evidence" value="ECO:0007669"/>
    <property type="project" value="UniProtKB-KW"/>
</dbReference>
<dbReference type="eggNOG" id="COG0612">
    <property type="taxonomic scope" value="Bacteria"/>
</dbReference>
<proteinExistence type="inferred from homology"/>
<dbReference type="InterPro" id="IPR007863">
    <property type="entry name" value="Peptidase_M16_C"/>
</dbReference>
<dbReference type="STRING" id="76123.AS203_04695"/>
<keyword evidence="2" id="KW-0645">Protease</keyword>
<feature type="domain" description="Peptidase M16 N-terminal" evidence="6">
    <location>
        <begin position="57"/>
        <end position="182"/>
    </location>
</feature>
<dbReference type="AlphaFoldDB" id="A0A0S2KKF6"/>
<dbReference type="RefSeq" id="WP_060544240.1">
    <property type="nucleotide sequence ID" value="NZ_CP013195.1"/>
</dbReference>
<feature type="domain" description="Peptidase M16 C-terminal" evidence="7">
    <location>
        <begin position="702"/>
        <end position="880"/>
    </location>
</feature>
<feature type="domain" description="Peptidase M16 C-terminal" evidence="7">
    <location>
        <begin position="214"/>
        <end position="323"/>
    </location>
</feature>
<evidence type="ECO:0000256" key="5">
    <source>
        <dbReference type="ARBA" id="ARBA00023049"/>
    </source>
</evidence>
<dbReference type="KEGG" id="peo:AS203_04695"/>
<dbReference type="Gene3D" id="3.30.830.10">
    <property type="entry name" value="Metalloenzyme, LuxS/M16 peptidase-like"/>
    <property type="match status" value="3"/>
</dbReference>
<keyword evidence="4" id="KW-0862">Zinc</keyword>
<dbReference type="SUPFAM" id="SSF63411">
    <property type="entry name" value="LuxS/MPP-like metallohydrolase"/>
    <property type="match status" value="3"/>
</dbReference>
<evidence type="ECO:0000256" key="4">
    <source>
        <dbReference type="ARBA" id="ARBA00022833"/>
    </source>
</evidence>
<organism evidence="8 9">
    <name type="scientific">Hoylesella enoeca</name>
    <dbReference type="NCBI Taxonomy" id="76123"/>
    <lineage>
        <taxon>Bacteria</taxon>
        <taxon>Pseudomonadati</taxon>
        <taxon>Bacteroidota</taxon>
        <taxon>Bacteroidia</taxon>
        <taxon>Bacteroidales</taxon>
        <taxon>Prevotellaceae</taxon>
        <taxon>Hoylesella</taxon>
    </lineage>
</organism>
<protein>
    <submittedName>
        <fullName evidence="8">Peptidase</fullName>
    </submittedName>
</protein>
<evidence type="ECO:0000256" key="3">
    <source>
        <dbReference type="ARBA" id="ARBA00022801"/>
    </source>
</evidence>
<reference evidence="9" key="1">
    <citation type="submission" date="2015-11" db="EMBL/GenBank/DDBJ databases">
        <authorList>
            <person name="Holder M.E."/>
            <person name="Ajami N.J."/>
            <person name="Petrosino J.F."/>
        </authorList>
    </citation>
    <scope>NUCLEOTIDE SEQUENCE [LARGE SCALE GENOMIC DNA]</scope>
    <source>
        <strain evidence="9">F0113</strain>
    </source>
</reference>
<keyword evidence="3" id="KW-0378">Hydrolase</keyword>
<evidence type="ECO:0000313" key="8">
    <source>
        <dbReference type="EMBL" id="ALO48466.1"/>
    </source>
</evidence>
<evidence type="ECO:0000259" key="7">
    <source>
        <dbReference type="Pfam" id="PF05193"/>
    </source>
</evidence>
<dbReference type="GO" id="GO:0008237">
    <property type="term" value="F:metallopeptidase activity"/>
    <property type="evidence" value="ECO:0007669"/>
    <property type="project" value="UniProtKB-KW"/>
</dbReference>
<dbReference type="GO" id="GO:0046872">
    <property type="term" value="F:metal ion binding"/>
    <property type="evidence" value="ECO:0007669"/>
    <property type="project" value="InterPro"/>
</dbReference>
<evidence type="ECO:0000256" key="1">
    <source>
        <dbReference type="ARBA" id="ARBA00007261"/>
    </source>
</evidence>
<evidence type="ECO:0000259" key="6">
    <source>
        <dbReference type="Pfam" id="PF00675"/>
    </source>
</evidence>
<comment type="similarity">
    <text evidence="1">Belongs to the peptidase M16 family.</text>
</comment>
<keyword evidence="5" id="KW-0482">Metalloprotease</keyword>
<evidence type="ECO:0000313" key="9">
    <source>
        <dbReference type="Proteomes" id="UP000056252"/>
    </source>
</evidence>
<evidence type="ECO:0000256" key="2">
    <source>
        <dbReference type="ARBA" id="ARBA00022670"/>
    </source>
</evidence>
<dbReference type="PANTHER" id="PTHR43690">
    <property type="entry name" value="NARDILYSIN"/>
    <property type="match status" value="1"/>
</dbReference>
<dbReference type="InterPro" id="IPR011249">
    <property type="entry name" value="Metalloenz_LuxS/M16"/>
</dbReference>
<dbReference type="Pfam" id="PF05193">
    <property type="entry name" value="Peptidase_M16_C"/>
    <property type="match status" value="2"/>
</dbReference>
<dbReference type="Pfam" id="PF00675">
    <property type="entry name" value="Peptidase_M16"/>
    <property type="match status" value="1"/>
</dbReference>
<dbReference type="Proteomes" id="UP000056252">
    <property type="component" value="Chromosome"/>
</dbReference>
<dbReference type="PANTHER" id="PTHR43690:SF17">
    <property type="entry name" value="PROTEIN YHJJ"/>
    <property type="match status" value="1"/>
</dbReference>
<name>A0A0S2KKF6_9BACT</name>
<keyword evidence="9" id="KW-1185">Reference proteome</keyword>
<dbReference type="EMBL" id="CP013195">
    <property type="protein sequence ID" value="ALO48466.1"/>
    <property type="molecule type" value="Genomic_DNA"/>
</dbReference>
<dbReference type="InterPro" id="IPR050626">
    <property type="entry name" value="Peptidase_M16"/>
</dbReference>
<dbReference type="InterPro" id="IPR011765">
    <property type="entry name" value="Pept_M16_N"/>
</dbReference>
<sequence>MMNSLSGLQKAVTWLAISGFLTCEKPAFASQVTVKRQLIEHPRGTVEGTLANGLHYIVLPNELPRHDVEVRLVMRVGSLQETDQQRGGAHFLEHSAFIGTKHFPGHALIDYFERQGMKFGRDINAFTGFDRTIYWLSLPMEQTDHHVLDSAFLAVRDWLTGISFDSERVRRERGVIVEELRGYSTGDDFYPLKISKGRYAQRMPLGTEADIQRIDSATLQAFYREWYAPQLATVIVVGNIDAGKTVDLLRRNLSSIPRKLLKKQLTYPFDYPKGISWQEVRDSMQTSTKLEIIVPHRATVVNSVASAVQKQQMNLLITCLSNRLNAQKIDCNVSNNWYLADKDHFVLSFSAKDKAALLHQITATAREIRCLLRNGFCPGELEIGIDNRLEHLTPDTTQRLSTDLCDDFTDYITAGDRRLYAPEDVNKVRALLKKTDHEQLKKLLRNLIDNLQQCRLLAYTNPCVPHEIPLTSHDVDRAWLTGWQQTTSQYAFHPHTDEEKPVIMPPCLADKHTFDAQQIVGRISYTDLGVTEIKLRNGIRLLLRPTLGDEQTLSIAALGRGGTADLSNRDYRKYHDAVSYVDMGGLEKVNPDTLLAVMNQEKLSMVVGEDNHWHQVLASAPVTQATELFNMVYEKMCHPGLNRTDFTETRQAEADGLGKETLLERLMQHDADRMINNRIDSLTGNALSGRRPKLTKNDINALDIDTLTQYYKRLFADPSQLTIILTGHFPLEETARIAISTFARMQRADNAFTFKDTPFAPPATTYTETFDGGNDDQTVLNYVFAGNYQPSLRASLRLKLMRDILQDRLIRILRERENIVYSPFVDLYYSGRPQQIYHFRLTISVKNANRTRADHVLNSIIEELKQHPVSVSELDKMKRSFIVTKRKTLSDKAPSEWKTALTSLIRNGESIADFDNYVRCLDTITPEDVRQGFVNDLQWNKKFLLIKSQNNVNP</sequence>